<reference evidence="3 4" key="1">
    <citation type="submission" date="2013-03" db="EMBL/GenBank/DDBJ databases">
        <title>Salinisphaera hydrothermalis C41B8 Genome Sequencing.</title>
        <authorList>
            <person name="Li C."/>
            <person name="Lai Q."/>
            <person name="Shao Z."/>
        </authorList>
    </citation>
    <scope>NUCLEOTIDE SEQUENCE [LARGE SCALE GENOMIC DNA]</scope>
    <source>
        <strain evidence="3 4">C41B8</strain>
    </source>
</reference>
<dbReference type="OrthoDB" id="9807387at2"/>
<accession>A0A084IGT3</accession>
<organism evidence="3 4">
    <name type="scientific">Salinisphaera hydrothermalis (strain C41B8)</name>
    <dbReference type="NCBI Taxonomy" id="1304275"/>
    <lineage>
        <taxon>Bacteria</taxon>
        <taxon>Pseudomonadati</taxon>
        <taxon>Pseudomonadota</taxon>
        <taxon>Gammaproteobacteria</taxon>
        <taxon>Salinisphaerales</taxon>
        <taxon>Salinisphaeraceae</taxon>
        <taxon>Salinisphaera</taxon>
    </lineage>
</organism>
<dbReference type="PANTHER" id="PTHR43540">
    <property type="entry name" value="PEROXYUREIDOACRYLATE/UREIDOACRYLATE AMIDOHYDROLASE-RELATED"/>
    <property type="match status" value="1"/>
</dbReference>
<dbReference type="Pfam" id="PF00857">
    <property type="entry name" value="Isochorismatase"/>
    <property type="match status" value="1"/>
</dbReference>
<comment type="caution">
    <text evidence="3">The sequence shown here is derived from an EMBL/GenBank/DDBJ whole genome shotgun (WGS) entry which is preliminary data.</text>
</comment>
<dbReference type="eggNOG" id="COG1335">
    <property type="taxonomic scope" value="Bacteria"/>
</dbReference>
<evidence type="ECO:0000256" key="1">
    <source>
        <dbReference type="ARBA" id="ARBA00022801"/>
    </source>
</evidence>
<evidence type="ECO:0000313" key="4">
    <source>
        <dbReference type="Proteomes" id="UP000028302"/>
    </source>
</evidence>
<dbReference type="InterPro" id="IPR036380">
    <property type="entry name" value="Isochorismatase-like_sf"/>
</dbReference>
<dbReference type="Gene3D" id="3.40.50.850">
    <property type="entry name" value="Isochorismatase-like"/>
    <property type="match status" value="1"/>
</dbReference>
<dbReference type="SUPFAM" id="SSF52499">
    <property type="entry name" value="Isochorismatase-like hydrolases"/>
    <property type="match status" value="1"/>
</dbReference>
<keyword evidence="4" id="KW-1185">Reference proteome</keyword>
<feature type="domain" description="Isochorismatase-like" evidence="2">
    <location>
        <begin position="3"/>
        <end position="188"/>
    </location>
</feature>
<evidence type="ECO:0000313" key="3">
    <source>
        <dbReference type="EMBL" id="KEZ75917.1"/>
    </source>
</evidence>
<name>A0A084IGT3_SALHC</name>
<dbReference type="STRING" id="1304275.C41B8_17576"/>
<dbReference type="InterPro" id="IPR050272">
    <property type="entry name" value="Isochorismatase-like_hydrls"/>
</dbReference>
<dbReference type="EMBL" id="APNK01000046">
    <property type="protein sequence ID" value="KEZ75917.1"/>
    <property type="molecule type" value="Genomic_DNA"/>
</dbReference>
<dbReference type="Proteomes" id="UP000028302">
    <property type="component" value="Unassembled WGS sequence"/>
</dbReference>
<dbReference type="CDD" id="cd00431">
    <property type="entry name" value="cysteine_hydrolases"/>
    <property type="match status" value="1"/>
</dbReference>
<gene>
    <name evidence="3" type="ORF">C41B8_17576</name>
</gene>
<sequence>MTTALIALDFINDIVHPDSPMAGAATQVAERRVIEHANTALAHARANDWFVVLVKVGFGPGYAECPSRSPLFGKAKENGVLQLGTWGTEFHEALDATPANAEREFVVEKPRVNAFYATPLEAVLRANAIDTLYLCGVSTSWAVQSAARDGHDRDYRIRVIEDACATDDIEDHHASIRQLSRICEIVTSDELPSN</sequence>
<keyword evidence="1" id="KW-0378">Hydrolase</keyword>
<dbReference type="AlphaFoldDB" id="A0A084IGT3"/>
<evidence type="ECO:0000259" key="2">
    <source>
        <dbReference type="Pfam" id="PF00857"/>
    </source>
</evidence>
<protein>
    <submittedName>
        <fullName evidence="3">Isochorismatase family protein</fullName>
    </submittedName>
</protein>
<dbReference type="RefSeq" id="WP_037341266.1">
    <property type="nucleotide sequence ID" value="NZ_APNK01000046.1"/>
</dbReference>
<dbReference type="GO" id="GO:0016787">
    <property type="term" value="F:hydrolase activity"/>
    <property type="evidence" value="ECO:0007669"/>
    <property type="project" value="UniProtKB-KW"/>
</dbReference>
<proteinExistence type="predicted"/>
<dbReference type="InterPro" id="IPR000868">
    <property type="entry name" value="Isochorismatase-like_dom"/>
</dbReference>
<dbReference type="PANTHER" id="PTHR43540:SF1">
    <property type="entry name" value="ISOCHORISMATASE HYDROLASE"/>
    <property type="match status" value="1"/>
</dbReference>